<feature type="transmembrane region" description="Helical" evidence="9">
    <location>
        <begin position="220"/>
        <end position="242"/>
    </location>
</feature>
<feature type="region of interest" description="Disordered" evidence="8">
    <location>
        <begin position="360"/>
        <end position="403"/>
    </location>
</feature>
<evidence type="ECO:0000256" key="10">
    <source>
        <dbReference type="SAM" id="SignalP"/>
    </source>
</evidence>
<dbReference type="STRING" id="56857.A0A200R136"/>
<feature type="transmembrane region" description="Helical" evidence="9">
    <location>
        <begin position="165"/>
        <end position="183"/>
    </location>
</feature>
<dbReference type="OrthoDB" id="772609at2759"/>
<accession>A0A200R136</accession>
<evidence type="ECO:0000256" key="6">
    <source>
        <dbReference type="ARBA" id="ARBA00023136"/>
    </source>
</evidence>
<evidence type="ECO:0000256" key="5">
    <source>
        <dbReference type="ARBA" id="ARBA00022989"/>
    </source>
</evidence>
<dbReference type="InParanoid" id="A0A200R136"/>
<comment type="subcellular location">
    <subcellularLocation>
        <location evidence="1">Nucleus inner membrane</location>
        <topology evidence="1">Multi-pass membrane protein</topology>
        <orientation evidence="1">Nucleoplasmic side</orientation>
    </subcellularLocation>
</comment>
<dbReference type="Proteomes" id="UP000195402">
    <property type="component" value="Unassembled WGS sequence"/>
</dbReference>
<evidence type="ECO:0000256" key="7">
    <source>
        <dbReference type="ARBA" id="ARBA00023242"/>
    </source>
</evidence>
<organism evidence="11 12">
    <name type="scientific">Macleaya cordata</name>
    <name type="common">Five-seeded plume-poppy</name>
    <name type="synonym">Bocconia cordata</name>
    <dbReference type="NCBI Taxonomy" id="56857"/>
    <lineage>
        <taxon>Eukaryota</taxon>
        <taxon>Viridiplantae</taxon>
        <taxon>Streptophyta</taxon>
        <taxon>Embryophyta</taxon>
        <taxon>Tracheophyta</taxon>
        <taxon>Spermatophyta</taxon>
        <taxon>Magnoliopsida</taxon>
        <taxon>Ranunculales</taxon>
        <taxon>Papaveraceae</taxon>
        <taxon>Papaveroideae</taxon>
        <taxon>Macleaya</taxon>
    </lineage>
</organism>
<comment type="similarity">
    <text evidence="2">Belongs to the NEMP family.</text>
</comment>
<gene>
    <name evidence="11" type="ORF">BVC80_243g45</name>
</gene>
<proteinExistence type="inferred from homology"/>
<evidence type="ECO:0000256" key="9">
    <source>
        <dbReference type="SAM" id="Phobius"/>
    </source>
</evidence>
<comment type="caution">
    <text evidence="11">The sequence shown here is derived from an EMBL/GenBank/DDBJ whole genome shotgun (WGS) entry which is preliminary data.</text>
</comment>
<evidence type="ECO:0000256" key="3">
    <source>
        <dbReference type="ARBA" id="ARBA00022692"/>
    </source>
</evidence>
<reference evidence="11 12" key="1">
    <citation type="journal article" date="2017" name="Mol. Plant">
        <title>The Genome of Medicinal Plant Macleaya cordata Provides New Insights into Benzylisoquinoline Alkaloids Metabolism.</title>
        <authorList>
            <person name="Liu X."/>
            <person name="Liu Y."/>
            <person name="Huang P."/>
            <person name="Ma Y."/>
            <person name="Qing Z."/>
            <person name="Tang Q."/>
            <person name="Cao H."/>
            <person name="Cheng P."/>
            <person name="Zheng Y."/>
            <person name="Yuan Z."/>
            <person name="Zhou Y."/>
            <person name="Liu J."/>
            <person name="Tang Z."/>
            <person name="Zhuo Y."/>
            <person name="Zhang Y."/>
            <person name="Yu L."/>
            <person name="Huang J."/>
            <person name="Yang P."/>
            <person name="Peng Q."/>
            <person name="Zhang J."/>
            <person name="Jiang W."/>
            <person name="Zhang Z."/>
            <person name="Lin K."/>
            <person name="Ro D.K."/>
            <person name="Chen X."/>
            <person name="Xiong X."/>
            <person name="Shang Y."/>
            <person name="Huang S."/>
            <person name="Zeng J."/>
        </authorList>
    </citation>
    <scope>NUCLEOTIDE SEQUENCE [LARGE SCALE GENOMIC DNA]</scope>
    <source>
        <strain evidence="12">cv. BLH2017</strain>
        <tissue evidence="11">Root</tissue>
    </source>
</reference>
<sequence length="500" mass="56223">MASSSSSSALYLLSLSLCLCLGLFSALTDEITLKVVDLENPVLHLVPSTVSGYSTTSAKKTVSCDRVHVGGLPRFKIKSYANSFRVSVMPSVVIPESLHHKIQVCFHRNATLGLCQCGKDNWKSIQNGQWNAVMSPYEDRYVDLMFVDGVSGTITVSIEEEFHQWRLLCLAFGFIVLLLAPFLSKWVPFYYSSSMAIGILLVILFLLFQGMKLLPTGRKSAVYFTLYGSAIGVGSWALHYLSMLVNSILMNFGLSEDMHNPVSILVFVLVILAGAGLGYWIMRKFVISKDGSVDVGIAQFVKWAMRIIAMTFIFQSTLDTPLGMVALASCWAISFSITSPRWRGPRSRNQFQQANGSPWLKRAKNASPNRNRAEFLSRSPEMLSGKTQRNNPKGSFAHDDSPIEGLVKSSPMTRYYSTFHRTPNRKRYSRKEWEDFTRESTREAIAEWASSPEFSDWIVENADRIKLAPEYSSDDSIESEENSSDETVEDSCSMRRFFNW</sequence>
<dbReference type="InterPro" id="IPR019358">
    <property type="entry name" value="NEMP_fam"/>
</dbReference>
<keyword evidence="4 10" id="KW-0732">Signal</keyword>
<dbReference type="Pfam" id="PF10225">
    <property type="entry name" value="NEMP"/>
    <property type="match status" value="1"/>
</dbReference>
<keyword evidence="6 9" id="KW-0472">Membrane</keyword>
<name>A0A200R136_MACCD</name>
<feature type="signal peptide" evidence="10">
    <location>
        <begin position="1"/>
        <end position="28"/>
    </location>
</feature>
<evidence type="ECO:0000256" key="1">
    <source>
        <dbReference type="ARBA" id="ARBA00004575"/>
    </source>
</evidence>
<keyword evidence="5 9" id="KW-1133">Transmembrane helix</keyword>
<protein>
    <submittedName>
        <fullName evidence="11">Transmembrane protein 194</fullName>
    </submittedName>
</protein>
<dbReference type="AlphaFoldDB" id="A0A200R136"/>
<dbReference type="PANTHER" id="PTHR31587">
    <property type="entry name" value="TRANSMEMBRANE PROTEIN (DUF2215)"/>
    <property type="match status" value="1"/>
</dbReference>
<dbReference type="OMA" id="GRKSAFY"/>
<evidence type="ECO:0000313" key="11">
    <source>
        <dbReference type="EMBL" id="OVA16432.1"/>
    </source>
</evidence>
<dbReference type="PANTHER" id="PTHR31587:SF3">
    <property type="entry name" value="EXPRESSED PROTEIN"/>
    <property type="match status" value="1"/>
</dbReference>
<dbReference type="EMBL" id="MVGT01000506">
    <property type="protein sequence ID" value="OVA16432.1"/>
    <property type="molecule type" value="Genomic_DNA"/>
</dbReference>
<keyword evidence="3 9" id="KW-0812">Transmembrane</keyword>
<evidence type="ECO:0000256" key="2">
    <source>
        <dbReference type="ARBA" id="ARBA00005748"/>
    </source>
</evidence>
<evidence type="ECO:0000256" key="8">
    <source>
        <dbReference type="SAM" id="MobiDB-lite"/>
    </source>
</evidence>
<evidence type="ECO:0000313" key="12">
    <source>
        <dbReference type="Proteomes" id="UP000195402"/>
    </source>
</evidence>
<keyword evidence="12" id="KW-1185">Reference proteome</keyword>
<feature type="chain" id="PRO_5012397111" evidence="10">
    <location>
        <begin position="29"/>
        <end position="500"/>
    </location>
</feature>
<dbReference type="GO" id="GO:0005637">
    <property type="term" value="C:nuclear inner membrane"/>
    <property type="evidence" value="ECO:0007669"/>
    <property type="project" value="UniProtKB-SubCell"/>
</dbReference>
<feature type="transmembrane region" description="Helical" evidence="9">
    <location>
        <begin position="262"/>
        <end position="281"/>
    </location>
</feature>
<feature type="transmembrane region" description="Helical" evidence="9">
    <location>
        <begin position="189"/>
        <end position="208"/>
    </location>
</feature>
<keyword evidence="7" id="KW-0539">Nucleus</keyword>
<evidence type="ECO:0000256" key="4">
    <source>
        <dbReference type="ARBA" id="ARBA00022729"/>
    </source>
</evidence>